<evidence type="ECO:0000313" key="2">
    <source>
        <dbReference type="Proteomes" id="UP001177003"/>
    </source>
</evidence>
<name>A0AA35YQD1_LACSI</name>
<reference evidence="1" key="1">
    <citation type="submission" date="2023-04" db="EMBL/GenBank/DDBJ databases">
        <authorList>
            <person name="Vijverberg K."/>
            <person name="Xiong W."/>
            <person name="Schranz E."/>
        </authorList>
    </citation>
    <scope>NUCLEOTIDE SEQUENCE</scope>
</reference>
<organism evidence="1 2">
    <name type="scientific">Lactuca saligna</name>
    <name type="common">Willowleaf lettuce</name>
    <dbReference type="NCBI Taxonomy" id="75948"/>
    <lineage>
        <taxon>Eukaryota</taxon>
        <taxon>Viridiplantae</taxon>
        <taxon>Streptophyta</taxon>
        <taxon>Embryophyta</taxon>
        <taxon>Tracheophyta</taxon>
        <taxon>Spermatophyta</taxon>
        <taxon>Magnoliopsida</taxon>
        <taxon>eudicotyledons</taxon>
        <taxon>Gunneridae</taxon>
        <taxon>Pentapetalae</taxon>
        <taxon>asterids</taxon>
        <taxon>campanulids</taxon>
        <taxon>Asterales</taxon>
        <taxon>Asteraceae</taxon>
        <taxon>Cichorioideae</taxon>
        <taxon>Cichorieae</taxon>
        <taxon>Lactucinae</taxon>
        <taxon>Lactuca</taxon>
    </lineage>
</organism>
<proteinExistence type="predicted"/>
<dbReference type="AlphaFoldDB" id="A0AA35YQD1"/>
<dbReference type="Proteomes" id="UP001177003">
    <property type="component" value="Chromosome 4"/>
</dbReference>
<keyword evidence="2" id="KW-1185">Reference proteome</keyword>
<gene>
    <name evidence="1" type="ORF">LSALG_LOCUS18175</name>
</gene>
<protein>
    <submittedName>
        <fullName evidence="1">Uncharacterized protein</fullName>
    </submittedName>
</protein>
<sequence length="146" mass="16683">MLLVKDLHRLTPCFCSSSTSPASLYLFFPFVFYRQILMFSPLTYCLLHHLSSPSTLSSSTKWFSDYRTSCISFTHPSTDSNTDDSITLWRRFLAKLPQRLVYGEKAEAPIAIGFDDFIAVALSDAGFYQKAYLEINKTDRNRVVIT</sequence>
<evidence type="ECO:0000313" key="1">
    <source>
        <dbReference type="EMBL" id="CAI9278301.1"/>
    </source>
</evidence>
<accession>A0AA35YQD1</accession>
<dbReference type="EMBL" id="OX465080">
    <property type="protein sequence ID" value="CAI9278301.1"/>
    <property type="molecule type" value="Genomic_DNA"/>
</dbReference>